<evidence type="ECO:0000313" key="1">
    <source>
        <dbReference type="EMBL" id="WTR74690.1"/>
    </source>
</evidence>
<dbReference type="Proteomes" id="UP001622594">
    <property type="component" value="Chromosome"/>
</dbReference>
<gene>
    <name evidence="1" type="ORF">OG814_38120</name>
</gene>
<dbReference type="EMBL" id="CP108188">
    <property type="protein sequence ID" value="WTR74690.1"/>
    <property type="molecule type" value="Genomic_DNA"/>
</dbReference>
<reference evidence="1 2" key="1">
    <citation type="submission" date="2022-10" db="EMBL/GenBank/DDBJ databases">
        <title>The complete genomes of actinobacterial strains from the NBC collection.</title>
        <authorList>
            <person name="Joergensen T.S."/>
            <person name="Alvarez Arevalo M."/>
            <person name="Sterndorff E.B."/>
            <person name="Faurdal D."/>
            <person name="Vuksanovic O."/>
            <person name="Mourched A.-S."/>
            <person name="Charusanti P."/>
            <person name="Shaw S."/>
            <person name="Blin K."/>
            <person name="Weber T."/>
        </authorList>
    </citation>
    <scope>NUCLEOTIDE SEQUENCE [LARGE SCALE GENOMIC DNA]</scope>
    <source>
        <strain evidence="1 2">NBC_00123</strain>
    </source>
</reference>
<proteinExistence type="predicted"/>
<keyword evidence="2" id="KW-1185">Reference proteome</keyword>
<organism evidence="1 2">
    <name type="scientific">Streptomyces zaomyceticus</name>
    <dbReference type="NCBI Taxonomy" id="68286"/>
    <lineage>
        <taxon>Bacteria</taxon>
        <taxon>Bacillati</taxon>
        <taxon>Actinomycetota</taxon>
        <taxon>Actinomycetes</taxon>
        <taxon>Kitasatosporales</taxon>
        <taxon>Streptomycetaceae</taxon>
        <taxon>Streptomyces</taxon>
    </lineage>
</organism>
<sequence length="113" mass="11958">MTEWSAGRAGEAVTPTPEQQSLIEFGEALYRRIAADADTGHVLLPEDDAVAVVHRARGGGTILVAADRSVLFSGSALDISAALIDFRAGRRTPVERFRCGRRAGPAVGRDQVG</sequence>
<evidence type="ECO:0000313" key="2">
    <source>
        <dbReference type="Proteomes" id="UP001622594"/>
    </source>
</evidence>
<dbReference type="RefSeq" id="WP_406079903.1">
    <property type="nucleotide sequence ID" value="NZ_CP108188.1"/>
</dbReference>
<protein>
    <submittedName>
        <fullName evidence="1">Uncharacterized protein</fullName>
    </submittedName>
</protein>
<name>A0ABZ1LKX9_9ACTN</name>
<accession>A0ABZ1LKX9</accession>